<keyword evidence="11" id="KW-0007">Acetylation</keyword>
<feature type="transmembrane region" description="Helical" evidence="17">
    <location>
        <begin position="98"/>
        <end position="120"/>
    </location>
</feature>
<keyword evidence="12" id="KW-0496">Mitochondrion</keyword>
<keyword evidence="19" id="KW-1185">Reference proteome</keyword>
<dbReference type="PANTHER" id="PTHR10689:SF6">
    <property type="entry name" value="MICROSOMAL GLUTATHIONE S-TRANSFERASE 1"/>
    <property type="match status" value="1"/>
</dbReference>
<evidence type="ECO:0000256" key="17">
    <source>
        <dbReference type="SAM" id="Phobius"/>
    </source>
</evidence>
<evidence type="ECO:0000256" key="3">
    <source>
        <dbReference type="ARBA" id="ARBA00004477"/>
    </source>
</evidence>
<dbReference type="EMBL" id="CVRI01000004">
    <property type="protein sequence ID" value="CRK87189.1"/>
    <property type="molecule type" value="Genomic_DNA"/>
</dbReference>
<evidence type="ECO:0000313" key="18">
    <source>
        <dbReference type="EMBL" id="CRK87189.1"/>
    </source>
</evidence>
<dbReference type="GO" id="GO:0005789">
    <property type="term" value="C:endoplasmic reticulum membrane"/>
    <property type="evidence" value="ECO:0007669"/>
    <property type="project" value="UniProtKB-SubCell"/>
</dbReference>
<dbReference type="Proteomes" id="UP000183832">
    <property type="component" value="Unassembled WGS sequence"/>
</dbReference>
<dbReference type="Gene3D" id="1.20.120.550">
    <property type="entry name" value="Membrane associated eicosanoid/glutathione metabolism-like domain"/>
    <property type="match status" value="1"/>
</dbReference>
<dbReference type="AlphaFoldDB" id="A0A1J1HGR2"/>
<evidence type="ECO:0000256" key="10">
    <source>
        <dbReference type="ARBA" id="ARBA00022989"/>
    </source>
</evidence>
<dbReference type="GO" id="GO:0004364">
    <property type="term" value="F:glutathione transferase activity"/>
    <property type="evidence" value="ECO:0007669"/>
    <property type="project" value="UniProtKB-EC"/>
</dbReference>
<keyword evidence="8" id="KW-1000">Mitochondrion outer membrane</keyword>
<comment type="catalytic activity">
    <reaction evidence="16">
        <text>RX + glutathione = an S-substituted glutathione + a halide anion + H(+)</text>
        <dbReference type="Rhea" id="RHEA:16437"/>
        <dbReference type="ChEBI" id="CHEBI:15378"/>
        <dbReference type="ChEBI" id="CHEBI:16042"/>
        <dbReference type="ChEBI" id="CHEBI:17792"/>
        <dbReference type="ChEBI" id="CHEBI:57925"/>
        <dbReference type="ChEBI" id="CHEBI:90779"/>
        <dbReference type="EC" id="2.5.1.18"/>
    </reaction>
    <physiologicalReaction direction="left-to-right" evidence="16">
        <dbReference type="Rhea" id="RHEA:16438"/>
    </physiologicalReaction>
</comment>
<feature type="transmembrane region" description="Helical" evidence="17">
    <location>
        <begin position="17"/>
        <end position="37"/>
    </location>
</feature>
<dbReference type="STRING" id="568069.A0A1J1HGR2"/>
<organism evidence="18 19">
    <name type="scientific">Clunio marinus</name>
    <dbReference type="NCBI Taxonomy" id="568069"/>
    <lineage>
        <taxon>Eukaryota</taxon>
        <taxon>Metazoa</taxon>
        <taxon>Ecdysozoa</taxon>
        <taxon>Arthropoda</taxon>
        <taxon>Hexapoda</taxon>
        <taxon>Insecta</taxon>
        <taxon>Pterygota</taxon>
        <taxon>Neoptera</taxon>
        <taxon>Endopterygota</taxon>
        <taxon>Diptera</taxon>
        <taxon>Nematocera</taxon>
        <taxon>Chironomoidea</taxon>
        <taxon>Chironomidae</taxon>
        <taxon>Clunio</taxon>
    </lineage>
</organism>
<keyword evidence="7 17" id="KW-0812">Transmembrane</keyword>
<reference evidence="18 19" key="1">
    <citation type="submission" date="2015-04" db="EMBL/GenBank/DDBJ databases">
        <authorList>
            <person name="Syromyatnikov M.Y."/>
            <person name="Popov V.N."/>
        </authorList>
    </citation>
    <scope>NUCLEOTIDE SEQUENCE [LARGE SCALE GENOMIC DNA]</scope>
</reference>
<evidence type="ECO:0000313" key="19">
    <source>
        <dbReference type="Proteomes" id="UP000183832"/>
    </source>
</evidence>
<dbReference type="InterPro" id="IPR001129">
    <property type="entry name" value="Membr-assoc_MAPEG"/>
</dbReference>
<accession>A0A1J1HGR2</accession>
<evidence type="ECO:0000256" key="11">
    <source>
        <dbReference type="ARBA" id="ARBA00022990"/>
    </source>
</evidence>
<dbReference type="InterPro" id="IPR023352">
    <property type="entry name" value="MAPEG-like_dom_sf"/>
</dbReference>
<evidence type="ECO:0000256" key="8">
    <source>
        <dbReference type="ARBA" id="ARBA00022787"/>
    </source>
</evidence>
<comment type="subcellular location">
    <subcellularLocation>
        <location evidence="3">Endoplasmic reticulum membrane</location>
        <topology evidence="3">Multi-pass membrane protein</topology>
    </subcellularLocation>
    <subcellularLocation>
        <location evidence="2">Mitochondrion outer membrane</location>
    </subcellularLocation>
</comment>
<keyword evidence="13 17" id="KW-0472">Membrane</keyword>
<keyword evidence="9" id="KW-0256">Endoplasmic reticulum</keyword>
<proteinExistence type="inferred from homology"/>
<name>A0A1J1HGR2_9DIPT</name>
<dbReference type="EC" id="2.5.1.18" evidence="5"/>
<evidence type="ECO:0000256" key="6">
    <source>
        <dbReference type="ARBA" id="ARBA00022679"/>
    </source>
</evidence>
<evidence type="ECO:0000256" key="7">
    <source>
        <dbReference type="ARBA" id="ARBA00022692"/>
    </source>
</evidence>
<sequence>MTVFDALNYKNEVFRGYITWGGLLLIKMLLMSLYTAFQRIQKGAYENSEDVGSHGESAIKKDKDVERVRRAHQNDLENIPAFLIASFMFVCVEPDPIAAFWMIRIAVVARFLHTIVYAIYPIRQPVRTLCFSICLAITLAMIIWSIVLFCHF</sequence>
<evidence type="ECO:0000256" key="9">
    <source>
        <dbReference type="ARBA" id="ARBA00022824"/>
    </source>
</evidence>
<evidence type="ECO:0000256" key="13">
    <source>
        <dbReference type="ARBA" id="ARBA00023136"/>
    </source>
</evidence>
<evidence type="ECO:0000256" key="2">
    <source>
        <dbReference type="ARBA" id="ARBA00004294"/>
    </source>
</evidence>
<comment type="similarity">
    <text evidence="4">Belongs to the MAPEG family.</text>
</comment>
<protein>
    <recommendedName>
        <fullName evidence="15">Microsomal glutathione S-transferase 1</fullName>
        <ecNumber evidence="5">2.5.1.18</ecNumber>
    </recommendedName>
</protein>
<keyword evidence="10 17" id="KW-1133">Transmembrane helix</keyword>
<dbReference type="SUPFAM" id="SSF161084">
    <property type="entry name" value="MAPEG domain-like"/>
    <property type="match status" value="1"/>
</dbReference>
<dbReference type="GO" id="GO:0005741">
    <property type="term" value="C:mitochondrial outer membrane"/>
    <property type="evidence" value="ECO:0007669"/>
    <property type="project" value="UniProtKB-SubCell"/>
</dbReference>
<dbReference type="FunFam" id="1.20.120.550:FF:000002">
    <property type="entry name" value="Microsomal glutathione S-transferase 1"/>
    <property type="match status" value="1"/>
</dbReference>
<comment type="function">
    <text evidence="1">Conjugation of reduced glutathione to a wide number of exogenous and endogenous hydrophobic electrophiles.</text>
</comment>
<dbReference type="Pfam" id="PF01124">
    <property type="entry name" value="MAPEG"/>
    <property type="match status" value="1"/>
</dbReference>
<dbReference type="PANTHER" id="PTHR10689">
    <property type="entry name" value="MICROSOMAL GLUTATHIONE S-TRANSFERASE 1"/>
    <property type="match status" value="1"/>
</dbReference>
<feature type="transmembrane region" description="Helical" evidence="17">
    <location>
        <begin position="129"/>
        <end position="149"/>
    </location>
</feature>
<comment type="subunit">
    <text evidence="14">Homotrimer; The trimer binds only one molecule of glutathione.</text>
</comment>
<evidence type="ECO:0000256" key="12">
    <source>
        <dbReference type="ARBA" id="ARBA00023128"/>
    </source>
</evidence>
<gene>
    <name evidence="18" type="ORF">CLUMA_CG000994</name>
</gene>
<keyword evidence="6" id="KW-0808">Transferase</keyword>
<dbReference type="OrthoDB" id="193139at2759"/>
<evidence type="ECO:0000256" key="4">
    <source>
        <dbReference type="ARBA" id="ARBA00010459"/>
    </source>
</evidence>
<dbReference type="InterPro" id="IPR040162">
    <property type="entry name" value="MGST1-like"/>
</dbReference>
<evidence type="ECO:0000256" key="1">
    <source>
        <dbReference type="ARBA" id="ARBA00003701"/>
    </source>
</evidence>
<evidence type="ECO:0000256" key="15">
    <source>
        <dbReference type="ARBA" id="ARBA00039397"/>
    </source>
</evidence>
<evidence type="ECO:0000256" key="5">
    <source>
        <dbReference type="ARBA" id="ARBA00012452"/>
    </source>
</evidence>
<evidence type="ECO:0000256" key="14">
    <source>
        <dbReference type="ARBA" id="ARBA00038540"/>
    </source>
</evidence>
<evidence type="ECO:0000256" key="16">
    <source>
        <dbReference type="ARBA" id="ARBA00049385"/>
    </source>
</evidence>